<dbReference type="Pfam" id="PF03235">
    <property type="entry name" value="GmrSD_N"/>
    <property type="match status" value="1"/>
</dbReference>
<evidence type="ECO:0000313" key="2">
    <source>
        <dbReference type="EMBL" id="SFL35988.1"/>
    </source>
</evidence>
<keyword evidence="3" id="KW-1185">Reference proteome</keyword>
<sequence length="372" mass="40963">MTKSLVDQVALAKRSVNTDSLSFSLNEFVGMYEAGEINIHPAFQRTFRWGVKQQSNLIESLLIGVPLPSIFVFENPNGIWELVDGLQRSSTIFKFLGVLKDAVTGGMQPPSALVGTKYLDGLEGLVWKKSADVENLDIDSQNEMDPTLQLFLKRCRINVEVLKQPSDPATKFDLFQRLNRGGSVANDQEVRTCTVVMKSPDHAEKIVELAASSAFLAICQLSDDDIKKQKDVEYATRLICHTYYDLTGREDLNEFLDRAILQALDDFSVHAIAGDAAAAAQLVMDACGENALISPSASRRVLTMQGLEVVLVGVARNYASIAERPDPVAYVKKRVDEFWTSSDSSTITSSGMRATDRLSRTIPLGASWFSKG</sequence>
<feature type="domain" description="GmrSD restriction endonucleases N-terminal" evidence="1">
    <location>
        <begin position="31"/>
        <end position="193"/>
    </location>
</feature>
<protein>
    <recommendedName>
        <fullName evidence="1">GmrSD restriction endonucleases N-terminal domain-containing protein</fullName>
    </recommendedName>
</protein>
<proteinExistence type="predicted"/>
<dbReference type="PANTHER" id="PTHR39639:SF1">
    <property type="entry name" value="DUF262 DOMAIN-CONTAINING PROTEIN"/>
    <property type="match status" value="1"/>
</dbReference>
<dbReference type="RefSeq" id="WP_090190379.1">
    <property type="nucleotide sequence ID" value="NZ_FOTF01000015.1"/>
</dbReference>
<evidence type="ECO:0000259" key="1">
    <source>
        <dbReference type="Pfam" id="PF03235"/>
    </source>
</evidence>
<dbReference type="STRING" id="195913.SAMN04488004_11560"/>
<dbReference type="OrthoDB" id="9787127at2"/>
<dbReference type="PANTHER" id="PTHR39639">
    <property type="entry name" value="CHROMOSOME 16, WHOLE GENOME SHOTGUN SEQUENCE"/>
    <property type="match status" value="1"/>
</dbReference>
<name>A0A1I4H113_9RHOB</name>
<accession>A0A1I4H113</accession>
<reference evidence="2 3" key="1">
    <citation type="submission" date="2016-10" db="EMBL/GenBank/DDBJ databases">
        <authorList>
            <person name="de Groot N.N."/>
        </authorList>
    </citation>
    <scope>NUCLEOTIDE SEQUENCE [LARGE SCALE GENOMIC DNA]</scope>
    <source>
        <strain evidence="2 3">DSM 16199</strain>
    </source>
</reference>
<dbReference type="InterPro" id="IPR004919">
    <property type="entry name" value="GmrSD_N"/>
</dbReference>
<organism evidence="2 3">
    <name type="scientific">Loktanella salsilacus</name>
    <dbReference type="NCBI Taxonomy" id="195913"/>
    <lineage>
        <taxon>Bacteria</taxon>
        <taxon>Pseudomonadati</taxon>
        <taxon>Pseudomonadota</taxon>
        <taxon>Alphaproteobacteria</taxon>
        <taxon>Rhodobacterales</taxon>
        <taxon>Roseobacteraceae</taxon>
        <taxon>Loktanella</taxon>
    </lineage>
</organism>
<dbReference type="EMBL" id="FOTF01000015">
    <property type="protein sequence ID" value="SFL35988.1"/>
    <property type="molecule type" value="Genomic_DNA"/>
</dbReference>
<evidence type="ECO:0000313" key="3">
    <source>
        <dbReference type="Proteomes" id="UP000199550"/>
    </source>
</evidence>
<gene>
    <name evidence="2" type="ORF">SAMN04488004_11560</name>
</gene>
<dbReference type="Proteomes" id="UP000199550">
    <property type="component" value="Unassembled WGS sequence"/>
</dbReference>
<dbReference type="AlphaFoldDB" id="A0A1I4H113"/>